<keyword evidence="2" id="KW-1185">Reference proteome</keyword>
<evidence type="ECO:0000313" key="1">
    <source>
        <dbReference type="EMBL" id="MED6137840.1"/>
    </source>
</evidence>
<name>A0ABU6SPA7_9FABA</name>
<reference evidence="1 2" key="1">
    <citation type="journal article" date="2023" name="Plants (Basel)">
        <title>Bridging the Gap: Combining Genomics and Transcriptomics Approaches to Understand Stylosanthes scabra, an Orphan Legume from the Brazilian Caatinga.</title>
        <authorList>
            <person name="Ferreira-Neto J.R.C."/>
            <person name="da Silva M.D."/>
            <person name="Binneck E."/>
            <person name="de Melo N.F."/>
            <person name="da Silva R.H."/>
            <person name="de Melo A.L.T.M."/>
            <person name="Pandolfi V."/>
            <person name="Bustamante F.O."/>
            <person name="Brasileiro-Vidal A.C."/>
            <person name="Benko-Iseppon A.M."/>
        </authorList>
    </citation>
    <scope>NUCLEOTIDE SEQUENCE [LARGE SCALE GENOMIC DNA]</scope>
    <source>
        <tissue evidence="1">Leaves</tissue>
    </source>
</reference>
<protein>
    <recommendedName>
        <fullName evidence="3">Zinc finger GRF-type domain-containing protein</fullName>
    </recommendedName>
</protein>
<dbReference type="Proteomes" id="UP001341840">
    <property type="component" value="Unassembled WGS sequence"/>
</dbReference>
<proteinExistence type="predicted"/>
<sequence>MGIEDRDSRSLDGDKGFLGESCSATVGSGGTEGNTGGVSSKKMSRKFVASICSCRDYAILFQSKTSCNPNRLFFGCQHFKGANCKYFVLLDEYVACFQDNEGGNSGAAADPIEMIEKRIASLETVDG</sequence>
<dbReference type="EMBL" id="JASCZI010061159">
    <property type="protein sequence ID" value="MED6137840.1"/>
    <property type="molecule type" value="Genomic_DNA"/>
</dbReference>
<organism evidence="1 2">
    <name type="scientific">Stylosanthes scabra</name>
    <dbReference type="NCBI Taxonomy" id="79078"/>
    <lineage>
        <taxon>Eukaryota</taxon>
        <taxon>Viridiplantae</taxon>
        <taxon>Streptophyta</taxon>
        <taxon>Embryophyta</taxon>
        <taxon>Tracheophyta</taxon>
        <taxon>Spermatophyta</taxon>
        <taxon>Magnoliopsida</taxon>
        <taxon>eudicotyledons</taxon>
        <taxon>Gunneridae</taxon>
        <taxon>Pentapetalae</taxon>
        <taxon>rosids</taxon>
        <taxon>fabids</taxon>
        <taxon>Fabales</taxon>
        <taxon>Fabaceae</taxon>
        <taxon>Papilionoideae</taxon>
        <taxon>50 kb inversion clade</taxon>
        <taxon>dalbergioids sensu lato</taxon>
        <taxon>Dalbergieae</taxon>
        <taxon>Pterocarpus clade</taxon>
        <taxon>Stylosanthes</taxon>
    </lineage>
</organism>
<gene>
    <name evidence="1" type="ORF">PIB30_068822</name>
</gene>
<evidence type="ECO:0008006" key="3">
    <source>
        <dbReference type="Google" id="ProtNLM"/>
    </source>
</evidence>
<comment type="caution">
    <text evidence="1">The sequence shown here is derived from an EMBL/GenBank/DDBJ whole genome shotgun (WGS) entry which is preliminary data.</text>
</comment>
<accession>A0ABU6SPA7</accession>
<evidence type="ECO:0000313" key="2">
    <source>
        <dbReference type="Proteomes" id="UP001341840"/>
    </source>
</evidence>